<evidence type="ECO:0000313" key="1">
    <source>
        <dbReference type="EMBL" id="QAY03905.1"/>
    </source>
</evidence>
<dbReference type="EMBL" id="MK359301">
    <property type="protein sequence ID" value="QAY03905.1"/>
    <property type="molecule type" value="Genomic_DNA"/>
</dbReference>
<gene>
    <name evidence="1" type="primary">34</name>
    <name evidence="1" type="ORF">SEA_KINGMUSTIK0402_34</name>
</gene>
<proteinExistence type="predicted"/>
<name>A0A411BQL0_9CAUD</name>
<organism evidence="1 2">
    <name type="scientific">Mycobacterium phage Kingmustik0402</name>
    <dbReference type="NCBI Taxonomy" id="2502419"/>
    <lineage>
        <taxon>Viruses</taxon>
        <taxon>Duplodnaviria</taxon>
        <taxon>Heunggongvirae</taxon>
        <taxon>Uroviricota</taxon>
        <taxon>Caudoviricetes</taxon>
        <taxon>Backyardiganvirus</taxon>
        <taxon>Backyardiganvirus peaches</taxon>
    </lineage>
</organism>
<protein>
    <submittedName>
        <fullName evidence="1">Uncharacterized protein</fullName>
    </submittedName>
</protein>
<reference evidence="1 2" key="1">
    <citation type="submission" date="2019-01" db="EMBL/GenBank/DDBJ databases">
        <authorList>
            <person name="Belashov I.A."/>
            <person name="Klein D.C."/>
            <person name="Patty B.J."/>
            <person name="Garlena R.A."/>
            <person name="Russell D.A."/>
            <person name="Pope W.H."/>
            <person name="Jacobs-Sera D."/>
            <person name="Hatfull G.F."/>
        </authorList>
    </citation>
    <scope>NUCLEOTIDE SEQUENCE [LARGE SCALE GENOMIC DNA]</scope>
</reference>
<sequence>MAAITIAMAPWGLAWATFPATDTSEPTMSNVQAYHCVRRARVAVVATMMPPSTTRGTIHACDTPLSAESSLSAVNDNAKAKPPTATVPAVATLTGDSICTGEGSFLIDFQCVGFCQQFL</sequence>
<dbReference type="Proteomes" id="UP000290109">
    <property type="component" value="Segment"/>
</dbReference>
<evidence type="ECO:0000313" key="2">
    <source>
        <dbReference type="Proteomes" id="UP000290109"/>
    </source>
</evidence>
<accession>A0A411BQL0</accession>